<comment type="subcellular location">
    <subcellularLocation>
        <location evidence="1">Membrane</location>
        <topology evidence="1">Multi-pass membrane protein</topology>
    </subcellularLocation>
</comment>
<evidence type="ECO:0000313" key="6">
    <source>
        <dbReference type="EMBL" id="KAK3202901.1"/>
    </source>
</evidence>
<dbReference type="InterPro" id="IPR002293">
    <property type="entry name" value="AA/rel_permease1"/>
</dbReference>
<feature type="transmembrane region" description="Helical" evidence="5">
    <location>
        <begin position="468"/>
        <end position="490"/>
    </location>
</feature>
<name>A0AAN6LTF6_9PLEO</name>
<dbReference type="PIRSF" id="PIRSF006060">
    <property type="entry name" value="AA_transporter"/>
    <property type="match status" value="1"/>
</dbReference>
<dbReference type="AlphaFoldDB" id="A0AAN6LTF6"/>
<evidence type="ECO:0000313" key="7">
    <source>
        <dbReference type="Proteomes" id="UP001280581"/>
    </source>
</evidence>
<dbReference type="PANTHER" id="PTHR11785">
    <property type="entry name" value="AMINO ACID TRANSPORTER"/>
    <property type="match status" value="1"/>
</dbReference>
<dbReference type="GO" id="GO:0015179">
    <property type="term" value="F:L-amino acid transmembrane transporter activity"/>
    <property type="evidence" value="ECO:0007669"/>
    <property type="project" value="TreeGrafter"/>
</dbReference>
<protein>
    <recommendedName>
        <fullName evidence="8">Amino acid transporter</fullName>
    </recommendedName>
</protein>
<dbReference type="Pfam" id="PF13520">
    <property type="entry name" value="AA_permease_2"/>
    <property type="match status" value="1"/>
</dbReference>
<reference evidence="6 7" key="1">
    <citation type="submission" date="2021-02" db="EMBL/GenBank/DDBJ databases">
        <title>Genome assembly of Pseudopithomyces chartarum.</title>
        <authorList>
            <person name="Jauregui R."/>
            <person name="Singh J."/>
            <person name="Voisey C."/>
        </authorList>
    </citation>
    <scope>NUCLEOTIDE SEQUENCE [LARGE SCALE GENOMIC DNA]</scope>
    <source>
        <strain evidence="6 7">AGR01</strain>
    </source>
</reference>
<feature type="transmembrane region" description="Helical" evidence="5">
    <location>
        <begin position="162"/>
        <end position="179"/>
    </location>
</feature>
<dbReference type="EMBL" id="WVTA01000013">
    <property type="protein sequence ID" value="KAK3202901.1"/>
    <property type="molecule type" value="Genomic_DNA"/>
</dbReference>
<feature type="transmembrane region" description="Helical" evidence="5">
    <location>
        <begin position="319"/>
        <end position="338"/>
    </location>
</feature>
<feature type="transmembrane region" description="Helical" evidence="5">
    <location>
        <begin position="412"/>
        <end position="430"/>
    </location>
</feature>
<accession>A0AAN6LTF6</accession>
<gene>
    <name evidence="6" type="ORF">GRF29_154g1116690</name>
</gene>
<evidence type="ECO:0000256" key="5">
    <source>
        <dbReference type="SAM" id="Phobius"/>
    </source>
</evidence>
<evidence type="ECO:0000256" key="1">
    <source>
        <dbReference type="ARBA" id="ARBA00004141"/>
    </source>
</evidence>
<dbReference type="InterPro" id="IPR050598">
    <property type="entry name" value="AminoAcid_Transporter"/>
</dbReference>
<keyword evidence="7" id="KW-1185">Reference proteome</keyword>
<comment type="caution">
    <text evidence="6">The sequence shown here is derived from an EMBL/GenBank/DDBJ whole genome shotgun (WGS) entry which is preliminary data.</text>
</comment>
<feature type="transmembrane region" description="Helical" evidence="5">
    <location>
        <begin position="344"/>
        <end position="362"/>
    </location>
</feature>
<keyword evidence="2 5" id="KW-0812">Transmembrane</keyword>
<evidence type="ECO:0000256" key="3">
    <source>
        <dbReference type="ARBA" id="ARBA00022989"/>
    </source>
</evidence>
<feature type="transmembrane region" description="Helical" evidence="5">
    <location>
        <begin position="241"/>
        <end position="263"/>
    </location>
</feature>
<proteinExistence type="predicted"/>
<evidence type="ECO:0000256" key="4">
    <source>
        <dbReference type="ARBA" id="ARBA00023136"/>
    </source>
</evidence>
<dbReference type="PANTHER" id="PTHR11785:SF402">
    <property type="entry name" value="AMINO ACID TRANSPORTER (EUROFUNG)"/>
    <property type="match status" value="1"/>
</dbReference>
<feature type="transmembrane region" description="Helical" evidence="5">
    <location>
        <begin position="437"/>
        <end position="456"/>
    </location>
</feature>
<evidence type="ECO:0008006" key="8">
    <source>
        <dbReference type="Google" id="ProtNLM"/>
    </source>
</evidence>
<dbReference type="Proteomes" id="UP001280581">
    <property type="component" value="Unassembled WGS sequence"/>
</dbReference>
<keyword evidence="4 5" id="KW-0472">Membrane</keyword>
<dbReference type="InterPro" id="IPR007568">
    <property type="entry name" value="RTA1"/>
</dbReference>
<organism evidence="6 7">
    <name type="scientific">Pseudopithomyces chartarum</name>
    <dbReference type="NCBI Taxonomy" id="1892770"/>
    <lineage>
        <taxon>Eukaryota</taxon>
        <taxon>Fungi</taxon>
        <taxon>Dikarya</taxon>
        <taxon>Ascomycota</taxon>
        <taxon>Pezizomycotina</taxon>
        <taxon>Dothideomycetes</taxon>
        <taxon>Pleosporomycetidae</taxon>
        <taxon>Pleosporales</taxon>
        <taxon>Massarineae</taxon>
        <taxon>Didymosphaeriaceae</taxon>
        <taxon>Pseudopithomyces</taxon>
    </lineage>
</organism>
<dbReference type="GO" id="GO:0016020">
    <property type="term" value="C:membrane"/>
    <property type="evidence" value="ECO:0007669"/>
    <property type="project" value="UniProtKB-SubCell"/>
</dbReference>
<evidence type="ECO:0000256" key="2">
    <source>
        <dbReference type="ARBA" id="ARBA00022692"/>
    </source>
</evidence>
<feature type="transmembrane region" description="Helical" evidence="5">
    <location>
        <begin position="25"/>
        <end position="51"/>
    </location>
</feature>
<feature type="transmembrane region" description="Helical" evidence="5">
    <location>
        <begin position="99"/>
        <end position="121"/>
    </location>
</feature>
<sequence length="525" mass="56939">MAELGTAFPGEGGIQPYLSYIYGEVFGYLAAWSWCVATMPATLAILSIVFVESIYSSLGINEPEPPITHKIFSLLVLVVVTTANSISTKTSTRLSSFFVAVKLLTILLLIVAGMTVVFVFLGKHKDLGGNDWHEKNWFAPRSTVAPDGSSFDWSGVSTWQSLGFYSTALYGALWAYSGWDKANYVAAELRNPRKQLPLSINTAVPTIIVCYVAANAVYYVLLPWKVISTTDAAAVTAVTHFLGKGVAYFATVLICLVIAGSALGNSFVAGRMAVAAANKGWFPRIFGTVGHIGTYQVSQLKSPSGTTDEDEGESPINAILLNTVLSAIYILLGNMRILLTLNGLAEYAFFFLTVLGVIILRFKEPELERPVKPFILVPILFSIISGRSRIMLHSRGEADFDLYPYTPSASAGYAFLALFAIGGFTHLVMLFPLRSWFFIPFVLGCAGEAAGYYARAWSSSNIRQGTPYLIQLMLILASAPLLAATIYMTLGRLVRALDAVEHAFLSPDGRLKSTSSSISVVLSLR</sequence>
<keyword evidence="3 5" id="KW-1133">Transmembrane helix</keyword>
<feature type="transmembrane region" description="Helical" evidence="5">
    <location>
        <begin position="200"/>
        <end position="221"/>
    </location>
</feature>
<dbReference type="Gene3D" id="1.20.1740.10">
    <property type="entry name" value="Amino acid/polyamine transporter I"/>
    <property type="match status" value="1"/>
</dbReference>
<dbReference type="Pfam" id="PF04479">
    <property type="entry name" value="RTA1"/>
    <property type="match status" value="1"/>
</dbReference>